<proteinExistence type="predicted"/>
<keyword evidence="2" id="KW-0964">Secreted</keyword>
<dbReference type="InterPro" id="IPR001368">
    <property type="entry name" value="TNFR/NGFR_Cys_rich_reg"/>
</dbReference>
<protein>
    <submittedName>
        <fullName evidence="9">Surface protein with EGF domain and furin-like repeat protein, putative</fullName>
    </submittedName>
</protein>
<dbReference type="InterPro" id="IPR009030">
    <property type="entry name" value="Growth_fac_rcpt_cys_sf"/>
</dbReference>
<keyword evidence="7" id="KW-1133">Transmembrane helix</keyword>
<keyword evidence="7" id="KW-0812">Transmembrane</keyword>
<feature type="transmembrane region" description="Helical" evidence="7">
    <location>
        <begin position="1019"/>
        <end position="1045"/>
    </location>
</feature>
<feature type="region of interest" description="Disordered" evidence="6">
    <location>
        <begin position="1204"/>
        <end position="1224"/>
    </location>
</feature>
<evidence type="ECO:0000256" key="4">
    <source>
        <dbReference type="ARBA" id="ARBA00023180"/>
    </source>
</evidence>
<feature type="compositionally biased region" description="Polar residues" evidence="6">
    <location>
        <begin position="1091"/>
        <end position="1104"/>
    </location>
</feature>
<gene>
    <name evidence="9" type="ORF">TTHERM_00344110</name>
</gene>
<evidence type="ECO:0000313" key="10">
    <source>
        <dbReference type="Proteomes" id="UP000009168"/>
    </source>
</evidence>
<dbReference type="SMART" id="SM00261">
    <property type="entry name" value="FU"/>
    <property type="match status" value="10"/>
</dbReference>
<evidence type="ECO:0000256" key="7">
    <source>
        <dbReference type="SAM" id="Phobius"/>
    </source>
</evidence>
<dbReference type="SUPFAM" id="SSF57184">
    <property type="entry name" value="Growth factor receptor domain"/>
    <property type="match status" value="5"/>
</dbReference>
<dbReference type="InterPro" id="IPR000742">
    <property type="entry name" value="EGF"/>
</dbReference>
<evidence type="ECO:0000259" key="8">
    <source>
        <dbReference type="PROSITE" id="PS50050"/>
    </source>
</evidence>
<evidence type="ECO:0000256" key="3">
    <source>
        <dbReference type="ARBA" id="ARBA00022729"/>
    </source>
</evidence>
<feature type="compositionally biased region" description="Basic and acidic residues" evidence="6">
    <location>
        <begin position="1079"/>
        <end position="1090"/>
    </location>
</feature>
<dbReference type="Pfam" id="PF15913">
    <property type="entry name" value="Furin-like_2"/>
    <property type="match status" value="1"/>
</dbReference>
<feature type="domain" description="TNFR-Cys" evidence="8">
    <location>
        <begin position="143"/>
        <end position="192"/>
    </location>
</feature>
<dbReference type="SMART" id="SM01411">
    <property type="entry name" value="Ephrin_rec_like"/>
    <property type="match status" value="5"/>
</dbReference>
<dbReference type="RefSeq" id="XP_001018456.2">
    <property type="nucleotide sequence ID" value="XM_001018456.2"/>
</dbReference>
<feature type="repeat" description="TNFR-Cys" evidence="5">
    <location>
        <begin position="143"/>
        <end position="192"/>
    </location>
</feature>
<dbReference type="KEGG" id="tet:TTHERM_00344110"/>
<organism evidence="9 10">
    <name type="scientific">Tetrahymena thermophila (strain SB210)</name>
    <dbReference type="NCBI Taxonomy" id="312017"/>
    <lineage>
        <taxon>Eukaryota</taxon>
        <taxon>Sar</taxon>
        <taxon>Alveolata</taxon>
        <taxon>Ciliophora</taxon>
        <taxon>Intramacronucleata</taxon>
        <taxon>Oligohymenophorea</taxon>
        <taxon>Hymenostomatida</taxon>
        <taxon>Tetrahymenina</taxon>
        <taxon>Tetrahymenidae</taxon>
        <taxon>Tetrahymena</taxon>
    </lineage>
</organism>
<keyword evidence="4" id="KW-0325">Glycoprotein</keyword>
<evidence type="ECO:0000256" key="2">
    <source>
        <dbReference type="ARBA" id="ARBA00022525"/>
    </source>
</evidence>
<comment type="caution">
    <text evidence="5">Lacks conserved residue(s) required for the propagation of feature annotation.</text>
</comment>
<keyword evidence="3" id="KW-0732">Signal</keyword>
<sequence length="1224" mass="140228">MDSNQVCQKCNPTCKTCSDQNTCLTCDDTQFRVFNNNTQQCDCLQTYYSINSQPKCIKCPYYCQTCEFNNQQNLVKCLQCFQDPLINRSGIGNCQCLPGFFDDGANLKCVKCNYTCQQCNNKSQCSSCDITKFRQLNSSSQCECQSGYYDDGENQKCQQCPYNCQQCQKQGANIICTDCNTTGTFRQNDQFCSCKSGYYDSGQLTCSQCKNGCVSCDSNGECQNNCSLNCIFCDSPTVCTKCKPLTYLVDNQCKTQCNSDQYADNNQQICISCPNFCNKCNIDPTKCQQCVSNYVLYQDTCLSSCPDGNYKDQNNICQTCLQNCSQCDSNVTCKKCKNNFYLYQNNQCMATCPDGYYSDSNNICQSCQQNCIQCNNSGICSKCQDSFYLYQNQQCLKNCPNNYFQQEASKTCEQCMKNCYQCNSSNSCAQCMQNFYLFNDNQCLSDCPQQYYKDSQKNICTQCLLNCKKCNDSSSCQVCNSGFYLLNSSLCVQKCPDGYFENVNQSICQLCSTNNCQKCNDQNQCLECKKNYFLKENECVLRCGQGFQIQNNTCIACKANNCQQCDKQIDQCSSCLYSFEFFKNECVAKCQMNQIRDEKGSCFEKNQFKLEYKSKNQIQMIFKSKPDFEDIKKKLQVSIAELQGQFDYTVDIQDNQTLLITIKSSKKIDSKQDVVVSINDNKNEFINPKQSIDIQITSQKQDENPVASKSVETATQAVSTATIAAIFPLALSGNFWMISSILDISQIIYMTSFLKFEQSSTLDTFLSSQKNFKIPFPNFFEYMDHYEEIIYDIPSQIQERDLQGFYLSNMGDTISLLVVILLAYLLLKFLVQIFKKCQKIQNVIIKLESKLFPITLFADLSWIVYQDMSFSVILQLIALNIAKYAVEILNYFIFSISFLGIILPLYLAFIIYTGSNKEIKKHLTKDQQFNYYQILLYLRKLFYTVVVGALQTSPITQILLIILFHLILLLIIIKLKPFKVAFLNVKEGIQSSSFLIGHILVLSLYFIDESDSANSKNICWAILSLFSLIIVFEVILCFREIYIAIKEIYIKYKKNKKEKLTIVPYNEKEINQKSNNEILDEKESSSKKENQTQMQDQNVELDSSPTKLDSRFFISSLIDQNQTQIKYDLNSPVRRVLRNEKSLKEAEAKTQVPESHNISNLLKLYQSQSGISVEGQTFRDFKDLQSQRSTMMLMEEQNRKSCNNSVNVSFKGPDVNDKIQQNCN</sequence>
<dbReference type="CDD" id="cd00064">
    <property type="entry name" value="FU"/>
    <property type="match status" value="3"/>
</dbReference>
<dbReference type="InParanoid" id="I7MEZ9"/>
<evidence type="ECO:0000256" key="5">
    <source>
        <dbReference type="PROSITE-ProRule" id="PRU00206"/>
    </source>
</evidence>
<feature type="repeat" description="TNFR-Cys" evidence="5">
    <location>
        <begin position="351"/>
        <end position="395"/>
    </location>
</feature>
<dbReference type="Proteomes" id="UP000009168">
    <property type="component" value="Unassembled WGS sequence"/>
</dbReference>
<feature type="repeat" description="TNFR-Cys" evidence="5">
    <location>
        <begin position="304"/>
        <end position="348"/>
    </location>
</feature>
<evidence type="ECO:0000256" key="1">
    <source>
        <dbReference type="ARBA" id="ARBA00004613"/>
    </source>
</evidence>
<accession>I7MEZ9</accession>
<comment type="subcellular location">
    <subcellularLocation>
        <location evidence="1">Secreted</location>
    </subcellularLocation>
</comment>
<feature type="region of interest" description="Disordered" evidence="6">
    <location>
        <begin position="1074"/>
        <end position="1104"/>
    </location>
</feature>
<dbReference type="InterPro" id="IPR043601">
    <property type="entry name" value="Rspo_Fu-CRD_dom"/>
</dbReference>
<dbReference type="AlphaFoldDB" id="I7MEZ9"/>
<keyword evidence="10" id="KW-1185">Reference proteome</keyword>
<feature type="transmembrane region" description="Helical" evidence="7">
    <location>
        <begin position="813"/>
        <end position="831"/>
    </location>
</feature>
<feature type="disulfide bond" evidence="5">
    <location>
        <begin position="352"/>
        <end position="367"/>
    </location>
</feature>
<name>I7MEZ9_TETTS</name>
<keyword evidence="7" id="KW-0472">Membrane</keyword>
<reference evidence="10" key="1">
    <citation type="journal article" date="2006" name="PLoS Biol.">
        <title>Macronuclear genome sequence of the ciliate Tetrahymena thermophila, a model eukaryote.</title>
        <authorList>
            <person name="Eisen J.A."/>
            <person name="Coyne R.S."/>
            <person name="Wu M."/>
            <person name="Wu D."/>
            <person name="Thiagarajan M."/>
            <person name="Wortman J.R."/>
            <person name="Badger J.H."/>
            <person name="Ren Q."/>
            <person name="Amedeo P."/>
            <person name="Jones K.M."/>
            <person name="Tallon L.J."/>
            <person name="Delcher A.L."/>
            <person name="Salzberg S.L."/>
            <person name="Silva J.C."/>
            <person name="Haas B.J."/>
            <person name="Majoros W.H."/>
            <person name="Farzad M."/>
            <person name="Carlton J.M."/>
            <person name="Smith R.K. Jr."/>
            <person name="Garg J."/>
            <person name="Pearlman R.E."/>
            <person name="Karrer K.M."/>
            <person name="Sun L."/>
            <person name="Manning G."/>
            <person name="Elde N.C."/>
            <person name="Turkewitz A.P."/>
            <person name="Asai D.J."/>
            <person name="Wilkes D.E."/>
            <person name="Wang Y."/>
            <person name="Cai H."/>
            <person name="Collins K."/>
            <person name="Stewart B.A."/>
            <person name="Lee S.R."/>
            <person name="Wilamowska K."/>
            <person name="Weinberg Z."/>
            <person name="Ruzzo W.L."/>
            <person name="Wloga D."/>
            <person name="Gaertig J."/>
            <person name="Frankel J."/>
            <person name="Tsao C.-C."/>
            <person name="Gorovsky M.A."/>
            <person name="Keeling P.J."/>
            <person name="Waller R.F."/>
            <person name="Patron N.J."/>
            <person name="Cherry J.M."/>
            <person name="Stover N.A."/>
            <person name="Krieger C.J."/>
            <person name="del Toro C."/>
            <person name="Ryder H.F."/>
            <person name="Williamson S.C."/>
            <person name="Barbeau R.A."/>
            <person name="Hamilton E.P."/>
            <person name="Orias E."/>
        </authorList>
    </citation>
    <scope>NUCLEOTIDE SEQUENCE [LARGE SCALE GENOMIC DNA]</scope>
    <source>
        <strain evidence="10">SB210</strain>
    </source>
</reference>
<feature type="transmembrane region" description="Helical" evidence="7">
    <location>
        <begin position="988"/>
        <end position="1007"/>
    </location>
</feature>
<dbReference type="Gene3D" id="2.10.220.10">
    <property type="entry name" value="Hormone Receptor, Insulin-like Growth Factor Receptor 1, Chain A, domain 2"/>
    <property type="match status" value="6"/>
</dbReference>
<feature type="domain" description="TNFR-Cys" evidence="8">
    <location>
        <begin position="304"/>
        <end position="348"/>
    </location>
</feature>
<dbReference type="PANTHER" id="PTHR15332">
    <property type="entry name" value="PROPROTEIN CONVERTASE SUBTILISIN_KEXIN TYPE 5-LIKE"/>
    <property type="match status" value="1"/>
</dbReference>
<feature type="domain" description="TNFR-Cys" evidence="8">
    <location>
        <begin position="351"/>
        <end position="395"/>
    </location>
</feature>
<feature type="disulfide bond" evidence="5">
    <location>
        <begin position="305"/>
        <end position="320"/>
    </location>
</feature>
<evidence type="ECO:0000313" key="9">
    <source>
        <dbReference type="EMBL" id="EAR98211.2"/>
    </source>
</evidence>
<dbReference type="SMART" id="SM00181">
    <property type="entry name" value="EGF"/>
    <property type="match status" value="9"/>
</dbReference>
<dbReference type="OrthoDB" id="10035969at2759"/>
<dbReference type="EMBL" id="GG662654">
    <property type="protein sequence ID" value="EAR98211.2"/>
    <property type="molecule type" value="Genomic_DNA"/>
</dbReference>
<feature type="transmembrane region" description="Helical" evidence="7">
    <location>
        <begin position="891"/>
        <end position="913"/>
    </location>
</feature>
<dbReference type="PROSITE" id="PS50050">
    <property type="entry name" value="TNFR_NGFR_2"/>
    <property type="match status" value="3"/>
</dbReference>
<keyword evidence="5" id="KW-1015">Disulfide bond</keyword>
<feature type="transmembrane region" description="Helical" evidence="7">
    <location>
        <begin position="851"/>
        <end position="879"/>
    </location>
</feature>
<dbReference type="InterPro" id="IPR006212">
    <property type="entry name" value="Furin_repeat"/>
</dbReference>
<dbReference type="GeneID" id="7846505"/>
<dbReference type="GO" id="GO:0005576">
    <property type="term" value="C:extracellular region"/>
    <property type="evidence" value="ECO:0007669"/>
    <property type="project" value="UniProtKB-SubCell"/>
</dbReference>
<evidence type="ECO:0000256" key="6">
    <source>
        <dbReference type="SAM" id="MobiDB-lite"/>
    </source>
</evidence>
<dbReference type="PANTHER" id="PTHR15332:SF175">
    <property type="entry name" value="PROPROTEIN CONVERTASE SUBTILISIN_KEXIN TYPE 5-LIKE"/>
    <property type="match status" value="1"/>
</dbReference>
<feature type="transmembrane region" description="Helical" evidence="7">
    <location>
        <begin position="934"/>
        <end position="952"/>
    </location>
</feature>